<proteinExistence type="predicted"/>
<gene>
    <name evidence="2" type="ORF">PanWU01x14_292120</name>
</gene>
<feature type="domain" description="At1g61320/AtMIF1 LRR" evidence="1">
    <location>
        <begin position="8"/>
        <end position="121"/>
    </location>
</feature>
<dbReference type="OrthoDB" id="1901752at2759"/>
<dbReference type="AlphaFoldDB" id="A0A2P5AX60"/>
<evidence type="ECO:0000313" key="2">
    <source>
        <dbReference type="EMBL" id="PON41140.1"/>
    </source>
</evidence>
<dbReference type="InterPro" id="IPR053772">
    <property type="entry name" value="At1g61320/At1g61330-like"/>
</dbReference>
<comment type="caution">
    <text evidence="2">The sequence shown here is derived from an EMBL/GenBank/DDBJ whole genome shotgun (WGS) entry which is preliminary data.</text>
</comment>
<sequence>MDVNTSVVQNFISCSPMLDDFRVIKCRGLASLEIPNNMVKLKSLLIKTSDEISKVAIRAPNLESFTYSGSLPSVIKLEASEDTLKKLAIERTNITSKWLQSQITRLARLKVLIIENIDTLTTTAKISSQTLN</sequence>
<protein>
    <submittedName>
        <fullName evidence="2">LRR domain containing protein</fullName>
    </submittedName>
</protein>
<evidence type="ECO:0000313" key="3">
    <source>
        <dbReference type="Proteomes" id="UP000237105"/>
    </source>
</evidence>
<keyword evidence="3" id="KW-1185">Reference proteome</keyword>
<evidence type="ECO:0000259" key="1">
    <source>
        <dbReference type="Pfam" id="PF23622"/>
    </source>
</evidence>
<reference evidence="3" key="1">
    <citation type="submission" date="2016-06" db="EMBL/GenBank/DDBJ databases">
        <title>Parallel loss of symbiosis genes in relatives of nitrogen-fixing non-legume Parasponia.</title>
        <authorList>
            <person name="Van Velzen R."/>
            <person name="Holmer R."/>
            <person name="Bu F."/>
            <person name="Rutten L."/>
            <person name="Van Zeijl A."/>
            <person name="Liu W."/>
            <person name="Santuari L."/>
            <person name="Cao Q."/>
            <person name="Sharma T."/>
            <person name="Shen D."/>
            <person name="Roswanjaya Y."/>
            <person name="Wardhani T."/>
            <person name="Kalhor M.S."/>
            <person name="Jansen J."/>
            <person name="Van den Hoogen J."/>
            <person name="Gungor B."/>
            <person name="Hartog M."/>
            <person name="Hontelez J."/>
            <person name="Verver J."/>
            <person name="Yang W.-C."/>
            <person name="Schijlen E."/>
            <person name="Repin R."/>
            <person name="Schilthuizen M."/>
            <person name="Schranz E."/>
            <person name="Heidstra R."/>
            <person name="Miyata K."/>
            <person name="Fedorova E."/>
            <person name="Kohlen W."/>
            <person name="Bisseling T."/>
            <person name="Smit S."/>
            <person name="Geurts R."/>
        </authorList>
    </citation>
    <scope>NUCLEOTIDE SEQUENCE [LARGE SCALE GENOMIC DNA]</scope>
    <source>
        <strain evidence="3">cv. WU1-14</strain>
    </source>
</reference>
<dbReference type="Proteomes" id="UP000237105">
    <property type="component" value="Unassembled WGS sequence"/>
</dbReference>
<dbReference type="Pfam" id="PF23622">
    <property type="entry name" value="LRR_At1g61320_AtMIF1"/>
    <property type="match status" value="1"/>
</dbReference>
<dbReference type="PANTHER" id="PTHR34145">
    <property type="entry name" value="OS02G0105600 PROTEIN"/>
    <property type="match status" value="1"/>
</dbReference>
<name>A0A2P5AX60_PARAD</name>
<accession>A0A2P5AX60</accession>
<dbReference type="PANTHER" id="PTHR34145:SF28">
    <property type="entry name" value="F-BOX DOMAIN-CONTAINING PROTEIN"/>
    <property type="match status" value="1"/>
</dbReference>
<dbReference type="InterPro" id="IPR055357">
    <property type="entry name" value="LRR_At1g61320_AtMIF1"/>
</dbReference>
<dbReference type="EMBL" id="JXTB01000422">
    <property type="protein sequence ID" value="PON41140.1"/>
    <property type="molecule type" value="Genomic_DNA"/>
</dbReference>
<dbReference type="SUPFAM" id="SSF52047">
    <property type="entry name" value="RNI-like"/>
    <property type="match status" value="1"/>
</dbReference>
<organism evidence="2 3">
    <name type="scientific">Parasponia andersonii</name>
    <name type="common">Sponia andersonii</name>
    <dbReference type="NCBI Taxonomy" id="3476"/>
    <lineage>
        <taxon>Eukaryota</taxon>
        <taxon>Viridiplantae</taxon>
        <taxon>Streptophyta</taxon>
        <taxon>Embryophyta</taxon>
        <taxon>Tracheophyta</taxon>
        <taxon>Spermatophyta</taxon>
        <taxon>Magnoliopsida</taxon>
        <taxon>eudicotyledons</taxon>
        <taxon>Gunneridae</taxon>
        <taxon>Pentapetalae</taxon>
        <taxon>rosids</taxon>
        <taxon>fabids</taxon>
        <taxon>Rosales</taxon>
        <taxon>Cannabaceae</taxon>
        <taxon>Parasponia</taxon>
    </lineage>
</organism>